<dbReference type="Gene3D" id="3.90.1570.10">
    <property type="entry name" value="tt1808, chain A"/>
    <property type="match status" value="1"/>
</dbReference>
<dbReference type="PANTHER" id="PTHR34107:SF6">
    <property type="entry name" value="SLR0981 PROTEIN"/>
    <property type="match status" value="1"/>
</dbReference>
<dbReference type="InterPro" id="IPR012296">
    <property type="entry name" value="Nuclease_put_TT1808"/>
</dbReference>
<protein>
    <recommendedName>
        <fullName evidence="1">Putative restriction endonuclease domain-containing protein</fullName>
    </recommendedName>
</protein>
<dbReference type="InterPro" id="IPR008538">
    <property type="entry name" value="Uma2"/>
</dbReference>
<proteinExistence type="predicted"/>
<dbReference type="SUPFAM" id="SSF52980">
    <property type="entry name" value="Restriction endonuclease-like"/>
    <property type="match status" value="1"/>
</dbReference>
<evidence type="ECO:0000313" key="3">
    <source>
        <dbReference type="Proteomes" id="UP000702425"/>
    </source>
</evidence>
<dbReference type="RefSeq" id="WP_172187983.1">
    <property type="nucleotide sequence ID" value="NZ_CAWPPK010000257.1"/>
</dbReference>
<dbReference type="Pfam" id="PF05685">
    <property type="entry name" value="Uma2"/>
    <property type="match status" value="1"/>
</dbReference>
<dbReference type="InterPro" id="IPR011335">
    <property type="entry name" value="Restrct_endonuc-II-like"/>
</dbReference>
<comment type="caution">
    <text evidence="2">The sequence shown here is derived from an EMBL/GenBank/DDBJ whole genome shotgun (WGS) entry which is preliminary data.</text>
</comment>
<accession>A0ABX2CX25</accession>
<keyword evidence="3" id="KW-1185">Reference proteome</keyword>
<dbReference type="CDD" id="cd06260">
    <property type="entry name" value="DUF820-like"/>
    <property type="match status" value="1"/>
</dbReference>
<dbReference type="EMBL" id="SRRZ01000044">
    <property type="protein sequence ID" value="NQE34962.1"/>
    <property type="molecule type" value="Genomic_DNA"/>
</dbReference>
<reference evidence="2 3" key="1">
    <citation type="journal article" date="2020" name="Sci. Rep.">
        <title>A novel cyanobacterial geosmin producer, revising GeoA distribution and dispersion patterns in Bacteria.</title>
        <authorList>
            <person name="Churro C."/>
            <person name="Semedo-Aguiar A.P."/>
            <person name="Silva A.D."/>
            <person name="Pereira-Leal J.B."/>
            <person name="Leite R.B."/>
        </authorList>
    </citation>
    <scope>NUCLEOTIDE SEQUENCE [LARGE SCALE GENOMIC DNA]</scope>
    <source>
        <strain evidence="2 3">IPMA8</strain>
    </source>
</reference>
<dbReference type="Proteomes" id="UP000702425">
    <property type="component" value="Unassembled WGS sequence"/>
</dbReference>
<evidence type="ECO:0000259" key="1">
    <source>
        <dbReference type="Pfam" id="PF05685"/>
    </source>
</evidence>
<dbReference type="PANTHER" id="PTHR34107">
    <property type="entry name" value="SLL0198 PROTEIN-RELATED"/>
    <property type="match status" value="1"/>
</dbReference>
<name>A0ABX2CX25_9CYAN</name>
<evidence type="ECO:0000313" key="2">
    <source>
        <dbReference type="EMBL" id="NQE34962.1"/>
    </source>
</evidence>
<gene>
    <name evidence="2" type="ORF">E5S67_02691</name>
</gene>
<sequence length="197" mass="22724">MTTVTLNLDTVELTDEQFYRLCQMNRDWQFERTAKGEIIIMSPVGGVSGNREADLITDLGLWNRQTQLGRVFSSSTIFRLPNNGDRSPDAAWVSLERWSVLTAEEQEKFPPICPDFVIELREAKLSRRESRTDPLRPLQEKMQEYLNSGLRLGWLINPQDQQVEIYRHSREVEIVQFPVSLSGEDVLPGFVLNLPMI</sequence>
<feature type="domain" description="Putative restriction endonuclease" evidence="1">
    <location>
        <begin position="16"/>
        <end position="194"/>
    </location>
</feature>
<organism evidence="2 3">
    <name type="scientific">Microcoleus asticus IPMA8</name>
    <dbReference type="NCBI Taxonomy" id="2563858"/>
    <lineage>
        <taxon>Bacteria</taxon>
        <taxon>Bacillati</taxon>
        <taxon>Cyanobacteriota</taxon>
        <taxon>Cyanophyceae</taxon>
        <taxon>Oscillatoriophycideae</taxon>
        <taxon>Oscillatoriales</taxon>
        <taxon>Microcoleaceae</taxon>
        <taxon>Microcoleus</taxon>
        <taxon>Microcoleus asticus</taxon>
    </lineage>
</organism>